<protein>
    <submittedName>
        <fullName evidence="2">Uncharacterized protein</fullName>
    </submittedName>
</protein>
<feature type="region of interest" description="Disordered" evidence="1">
    <location>
        <begin position="1"/>
        <end position="22"/>
    </location>
</feature>
<name>A0A8T0R0J7_PANVG</name>
<feature type="region of interest" description="Disordered" evidence="1">
    <location>
        <begin position="59"/>
        <end position="114"/>
    </location>
</feature>
<reference evidence="2" key="1">
    <citation type="submission" date="2020-05" db="EMBL/GenBank/DDBJ databases">
        <title>WGS assembly of Panicum virgatum.</title>
        <authorList>
            <person name="Lovell J.T."/>
            <person name="Jenkins J."/>
            <person name="Shu S."/>
            <person name="Juenger T.E."/>
            <person name="Schmutz J."/>
        </authorList>
    </citation>
    <scope>NUCLEOTIDE SEQUENCE</scope>
    <source>
        <strain evidence="2">AP13</strain>
    </source>
</reference>
<accession>A0A8T0R0J7</accession>
<proteinExistence type="predicted"/>
<evidence type="ECO:0000256" key="1">
    <source>
        <dbReference type="SAM" id="MobiDB-lite"/>
    </source>
</evidence>
<keyword evidence="3" id="KW-1185">Reference proteome</keyword>
<evidence type="ECO:0000313" key="3">
    <source>
        <dbReference type="Proteomes" id="UP000823388"/>
    </source>
</evidence>
<gene>
    <name evidence="2" type="ORF">PVAP13_6NG114715</name>
</gene>
<comment type="caution">
    <text evidence="2">The sequence shown here is derived from an EMBL/GenBank/DDBJ whole genome shotgun (WGS) entry which is preliminary data.</text>
</comment>
<dbReference type="AlphaFoldDB" id="A0A8T0R0J7"/>
<dbReference type="EMBL" id="CM029048">
    <property type="protein sequence ID" value="KAG2578735.1"/>
    <property type="molecule type" value="Genomic_DNA"/>
</dbReference>
<organism evidence="2 3">
    <name type="scientific">Panicum virgatum</name>
    <name type="common">Blackwell switchgrass</name>
    <dbReference type="NCBI Taxonomy" id="38727"/>
    <lineage>
        <taxon>Eukaryota</taxon>
        <taxon>Viridiplantae</taxon>
        <taxon>Streptophyta</taxon>
        <taxon>Embryophyta</taxon>
        <taxon>Tracheophyta</taxon>
        <taxon>Spermatophyta</taxon>
        <taxon>Magnoliopsida</taxon>
        <taxon>Liliopsida</taxon>
        <taxon>Poales</taxon>
        <taxon>Poaceae</taxon>
        <taxon>PACMAD clade</taxon>
        <taxon>Panicoideae</taxon>
        <taxon>Panicodae</taxon>
        <taxon>Paniceae</taxon>
        <taxon>Panicinae</taxon>
        <taxon>Panicum</taxon>
        <taxon>Panicum sect. Hiantes</taxon>
    </lineage>
</organism>
<dbReference type="Proteomes" id="UP000823388">
    <property type="component" value="Chromosome 6N"/>
</dbReference>
<evidence type="ECO:0000313" key="2">
    <source>
        <dbReference type="EMBL" id="KAG2578735.1"/>
    </source>
</evidence>
<sequence length="114" mass="11557">MVSAGEGWIRPQRGQIRRQLHRGTLDLVPTPAESSGCGLFQAEVETLGGSLAGSEIPAMATARSGGWEPGSRGSEAGSSCGAPPPTLPSHRSSAGRPGEQRGGGCSMAAEEAGW</sequence>